<dbReference type="InterPro" id="IPR045993">
    <property type="entry name" value="DUF5949"/>
</dbReference>
<evidence type="ECO:0000313" key="1">
    <source>
        <dbReference type="EMBL" id="WTU45812.1"/>
    </source>
</evidence>
<protein>
    <submittedName>
        <fullName evidence="1">DUF5949 family protein</fullName>
    </submittedName>
</protein>
<sequence length="166" mass="17619">MTSASSAVRPSRTAQLGTLALLAWSGPHPDEDRDVAFLMAYSMGDGEGGPEGAEAAVRELLDEIGMPAGTVGDAEHGATMPVTLLLEGGQVSLTMPQLKVQCVTPPEWMQAAQAEDAAHFIFATRAWPEAVPGRPVTEELLRAFVGEEETLTSAGHCVLPVRRLRK</sequence>
<dbReference type="RefSeq" id="WP_331723604.1">
    <property type="nucleotide sequence ID" value="NZ_CP108254.1"/>
</dbReference>
<proteinExistence type="predicted"/>
<dbReference type="EMBL" id="CP108254">
    <property type="protein sequence ID" value="WTU45812.1"/>
    <property type="molecule type" value="Genomic_DNA"/>
</dbReference>
<name>A0AAU2HFX8_9ACTN</name>
<dbReference type="Pfam" id="PF19374">
    <property type="entry name" value="DUF5949"/>
    <property type="match status" value="1"/>
</dbReference>
<organism evidence="1">
    <name type="scientific">Streptomyces sp. NBC_00060</name>
    <dbReference type="NCBI Taxonomy" id="2975636"/>
    <lineage>
        <taxon>Bacteria</taxon>
        <taxon>Bacillati</taxon>
        <taxon>Actinomycetota</taxon>
        <taxon>Actinomycetes</taxon>
        <taxon>Kitasatosporales</taxon>
        <taxon>Streptomycetaceae</taxon>
        <taxon>Streptomyces</taxon>
    </lineage>
</organism>
<keyword evidence="1" id="KW-0614">Plasmid</keyword>
<reference evidence="1" key="1">
    <citation type="submission" date="2022-10" db="EMBL/GenBank/DDBJ databases">
        <title>The complete genomes of actinobacterial strains from the NBC collection.</title>
        <authorList>
            <person name="Joergensen T.S."/>
            <person name="Alvarez Arevalo M."/>
            <person name="Sterndorff E.B."/>
            <person name="Faurdal D."/>
            <person name="Vuksanovic O."/>
            <person name="Mourched A.-S."/>
            <person name="Charusanti P."/>
            <person name="Shaw S."/>
            <person name="Blin K."/>
            <person name="Weber T."/>
        </authorList>
    </citation>
    <scope>NUCLEOTIDE SEQUENCE</scope>
    <source>
        <strain evidence="1">NBC_00060</strain>
        <plasmid evidence="1">unnamed1</plasmid>
    </source>
</reference>
<dbReference type="AlphaFoldDB" id="A0AAU2HFX8"/>
<geneLocation type="plasmid" evidence="1">
    <name>unnamed1</name>
</geneLocation>
<gene>
    <name evidence="1" type="ORF">OHV25_40150</name>
</gene>
<accession>A0AAU2HFX8</accession>